<sequence length="1165" mass="126969">MYKVKAVYDYSSPHEDDLDFKVGQIISVTEEEGDDWYVGEYTDDSGTKHDGLFPRNFVERYEPAPPPRPNRASRHKPLEQPAAQEAPPTPQLPPQAPEPAPQEEPELPKAQPPPLEVPASDKATPLPMSPISPPSTSSANAQEAPQPHPEPSKPAPAGGKKAPPPIAAKSNAFRDRIAAFNAPAAAPIQPFKASGGTPTNFIKKPFVAPPPSRNAYVPPARESQPVKTYRRDEDPEIAERQVRDQNDAERAGLVAHDAPKANEGEEEPQPKVSLKERIALLQKQQQESAERAAAMHKEKPKRPPVAKRAESHDAHAEDSEDTGLERVASGASKSRASTDHARPPRTSHDIKSPDSQHRHRELMSENDADQSAAGDTEDGGGESTSVEDDEDRPKSRHPPPPPRAAAAPAKEPDVGDEEDVPEEEEEEEEDEMDAETRRKLELRERMAKMSGGMGMPGMFGGMPMGGLPPKKKKSTTEKKAEESDEYTSPQQRVPMFAVPGMPSVRSPEQEDRQLSVQKEDEMAHPVTGTHPADQVTDVEDVAPQPMQRTPTGERPPPVPSDTRPVPPPPQVLSPGPGSESGDEMTEGAAAMSPSTPSAPNHHPSKRASYFASGDHPGDASDRRVPPIPMATPASPTASRPPPPPPPTAAPPHHEDLPIRRLDRNEGETDYEGDYDTDIAPDATHKDALKSHARGSSLEDNTLTDEPTSARSPTIPHGMPPVAPTAPRAVPPPPPPQVPSRTSTDAPRGAPPPPPVPPPNRDAQMDEDDDDYDPYRYTGPPPAAAPPAPRAVPPPPQSQPPPPQNRPPPPMPPSIPPIPQQQAAESSDEDDLYSAPPPRKSHDRPPPPPPQAPPHQYAPPRPHERTAPPLPPQGRPAPPIPPSEPQPRVSTNRKSLDVNRAFGTRVSTDQPRPAVNQDFIASDIDLGVASHWWTQPKMLPPSLEGRKDVLVDMKESQSGNIIEKLIQVLYLDYSQTTISARFEANNVSDVQFEQRNDAPPPRQRPDQLEDAYEQFGRQIAKAIESKQNTVVGNGTPHALIDELLKPYREALPPVSTRAFGALVYANLANASTQSYDEIRPGDIISFRNAKFQGKAGPMHAKYSMDVGKPDHVGVVVEWDGSKKKVRAWEQGREHKKVKPESFKMGDLRSGEVRVWRVMSRAWVGWN</sequence>
<dbReference type="Gene3D" id="2.30.30.40">
    <property type="entry name" value="SH3 Domains"/>
    <property type="match status" value="1"/>
</dbReference>
<dbReference type="PROSITE" id="PS50002">
    <property type="entry name" value="SH3"/>
    <property type="match status" value="1"/>
</dbReference>
<dbReference type="AlphaFoldDB" id="A0A6A5K6V6"/>
<organism evidence="5 6">
    <name type="scientific">Decorospora gaudefroyi</name>
    <dbReference type="NCBI Taxonomy" id="184978"/>
    <lineage>
        <taxon>Eukaryota</taxon>
        <taxon>Fungi</taxon>
        <taxon>Dikarya</taxon>
        <taxon>Ascomycota</taxon>
        <taxon>Pezizomycotina</taxon>
        <taxon>Dothideomycetes</taxon>
        <taxon>Pleosporomycetidae</taxon>
        <taxon>Pleosporales</taxon>
        <taxon>Pleosporineae</taxon>
        <taxon>Pleosporaceae</taxon>
        <taxon>Decorospora</taxon>
    </lineage>
</organism>
<feature type="compositionally biased region" description="Basic and acidic residues" evidence="3">
    <location>
        <begin position="507"/>
        <end position="523"/>
    </location>
</feature>
<dbReference type="OrthoDB" id="207120at2759"/>
<dbReference type="EMBL" id="ML975404">
    <property type="protein sequence ID" value="KAF1830232.1"/>
    <property type="molecule type" value="Genomic_DNA"/>
</dbReference>
<feature type="compositionally biased region" description="Pro residues" evidence="3">
    <location>
        <begin position="867"/>
        <end position="884"/>
    </location>
</feature>
<evidence type="ECO:0000313" key="6">
    <source>
        <dbReference type="Proteomes" id="UP000800040"/>
    </source>
</evidence>
<dbReference type="InterPro" id="IPR035552">
    <property type="entry name" value="Mti1_SH3"/>
</dbReference>
<feature type="compositionally biased region" description="Acidic residues" evidence="3">
    <location>
        <begin position="414"/>
        <end position="433"/>
    </location>
</feature>
<evidence type="ECO:0000256" key="3">
    <source>
        <dbReference type="SAM" id="MobiDB-lite"/>
    </source>
</evidence>
<feature type="compositionally biased region" description="Low complexity" evidence="3">
    <location>
        <begin position="588"/>
        <end position="599"/>
    </location>
</feature>
<gene>
    <name evidence="5" type="ORF">BDW02DRAFT_110689</name>
</gene>
<feature type="compositionally biased region" description="Pro residues" evidence="3">
    <location>
        <begin position="748"/>
        <end position="759"/>
    </location>
</feature>
<feature type="compositionally biased region" description="Acidic residues" evidence="3">
    <location>
        <begin position="375"/>
        <end position="390"/>
    </location>
</feature>
<feature type="compositionally biased region" description="Basic and acidic residues" evidence="3">
    <location>
        <begin position="615"/>
        <end position="624"/>
    </location>
</feature>
<feature type="compositionally biased region" description="Basic and acidic residues" evidence="3">
    <location>
        <begin position="45"/>
        <end position="62"/>
    </location>
</feature>
<feature type="compositionally biased region" description="Gly residues" evidence="3">
    <location>
        <begin position="451"/>
        <end position="464"/>
    </location>
</feature>
<feature type="compositionally biased region" description="Pro residues" evidence="3">
    <location>
        <begin position="553"/>
        <end position="571"/>
    </location>
</feature>
<feature type="region of interest" description="Disordered" evidence="3">
    <location>
        <begin position="31"/>
        <end position="894"/>
    </location>
</feature>
<feature type="compositionally biased region" description="Pro residues" evidence="3">
    <location>
        <begin position="638"/>
        <end position="649"/>
    </location>
</feature>
<dbReference type="Proteomes" id="UP000800040">
    <property type="component" value="Unassembled WGS sequence"/>
</dbReference>
<feature type="compositionally biased region" description="Basic and acidic residues" evidence="3">
    <location>
        <begin position="336"/>
        <end position="356"/>
    </location>
</feature>
<feature type="compositionally biased region" description="Basic and acidic residues" evidence="3">
    <location>
        <begin position="288"/>
        <end position="297"/>
    </location>
</feature>
<feature type="compositionally biased region" description="Acidic residues" evidence="3">
    <location>
        <begin position="31"/>
        <end position="43"/>
    </location>
</feature>
<reference evidence="5" key="1">
    <citation type="submission" date="2020-01" db="EMBL/GenBank/DDBJ databases">
        <authorList>
            <consortium name="DOE Joint Genome Institute"/>
            <person name="Haridas S."/>
            <person name="Albert R."/>
            <person name="Binder M."/>
            <person name="Bloem J."/>
            <person name="Labutti K."/>
            <person name="Salamov A."/>
            <person name="Andreopoulos B."/>
            <person name="Baker S.E."/>
            <person name="Barry K."/>
            <person name="Bills G."/>
            <person name="Bluhm B.H."/>
            <person name="Cannon C."/>
            <person name="Castanera R."/>
            <person name="Culley D.E."/>
            <person name="Daum C."/>
            <person name="Ezra D."/>
            <person name="Gonzalez J.B."/>
            <person name="Henrissat B."/>
            <person name="Kuo A."/>
            <person name="Liang C."/>
            <person name="Lipzen A."/>
            <person name="Lutzoni F."/>
            <person name="Magnuson J."/>
            <person name="Mondo S."/>
            <person name="Nolan M."/>
            <person name="Ohm R."/>
            <person name="Pangilinan J."/>
            <person name="Park H.-J."/>
            <person name="Ramirez L."/>
            <person name="Alfaro M."/>
            <person name="Sun H."/>
            <person name="Tritt A."/>
            <person name="Yoshinaga Y."/>
            <person name="Zwiers L.-H."/>
            <person name="Turgeon B.G."/>
            <person name="Goodwin S.B."/>
            <person name="Spatafora J.W."/>
            <person name="Crous P.W."/>
            <person name="Grigoriev I.V."/>
        </authorList>
    </citation>
    <scope>NUCLEOTIDE SEQUENCE</scope>
    <source>
        <strain evidence="5">P77</strain>
    </source>
</reference>
<accession>A0A6A5K6V6</accession>
<feature type="compositionally biased region" description="Basic and acidic residues" evidence="3">
    <location>
        <begin position="229"/>
        <end position="250"/>
    </location>
</feature>
<evidence type="ECO:0000256" key="2">
    <source>
        <dbReference type="PROSITE-ProRule" id="PRU00192"/>
    </source>
</evidence>
<protein>
    <recommendedName>
        <fullName evidence="4">SH3 domain-containing protein</fullName>
    </recommendedName>
</protein>
<evidence type="ECO:0000259" key="4">
    <source>
        <dbReference type="PROSITE" id="PS50002"/>
    </source>
</evidence>
<keyword evidence="1 2" id="KW-0728">SH3 domain</keyword>
<dbReference type="PRINTS" id="PR00452">
    <property type="entry name" value="SH3DOMAIN"/>
</dbReference>
<feature type="compositionally biased region" description="Polar residues" evidence="3">
    <location>
        <begin position="697"/>
        <end position="711"/>
    </location>
</feature>
<feature type="compositionally biased region" description="Basic and acidic residues" evidence="3">
    <location>
        <begin position="651"/>
        <end position="666"/>
    </location>
</feature>
<name>A0A6A5K6V6_9PLEO</name>
<dbReference type="InterPro" id="IPR001452">
    <property type="entry name" value="SH3_domain"/>
</dbReference>
<feature type="compositionally biased region" description="Pro residues" evidence="3">
    <location>
        <begin position="87"/>
        <end position="102"/>
    </location>
</feature>
<feature type="compositionally biased region" description="Basic and acidic residues" evidence="3">
    <location>
        <begin position="307"/>
        <end position="317"/>
    </location>
</feature>
<feature type="compositionally biased region" description="Pro residues" evidence="3">
    <location>
        <begin position="845"/>
        <end position="859"/>
    </location>
</feature>
<proteinExistence type="predicted"/>
<dbReference type="InterPro" id="IPR057402">
    <property type="entry name" value="AIM3_BBC1_C"/>
</dbReference>
<dbReference type="Pfam" id="PF25459">
    <property type="entry name" value="AIM3_BBC1_C"/>
    <property type="match status" value="1"/>
</dbReference>
<dbReference type="InterPro" id="IPR036028">
    <property type="entry name" value="SH3-like_dom_sf"/>
</dbReference>
<dbReference type="CDD" id="cd11887">
    <property type="entry name" value="SH3_Bbc1"/>
    <property type="match status" value="1"/>
</dbReference>
<feature type="compositionally biased region" description="Low complexity" evidence="3">
    <location>
        <begin position="155"/>
        <end position="171"/>
    </location>
</feature>
<evidence type="ECO:0000313" key="5">
    <source>
        <dbReference type="EMBL" id="KAF1830232.1"/>
    </source>
</evidence>
<feature type="compositionally biased region" description="Pro residues" evidence="3">
    <location>
        <begin position="778"/>
        <end position="818"/>
    </location>
</feature>
<dbReference type="Pfam" id="PF00018">
    <property type="entry name" value="SH3_1"/>
    <property type="match status" value="1"/>
</dbReference>
<evidence type="ECO:0000256" key="1">
    <source>
        <dbReference type="ARBA" id="ARBA00022443"/>
    </source>
</evidence>
<feature type="compositionally biased region" description="Pro residues" evidence="3">
    <location>
        <begin position="717"/>
        <end position="737"/>
    </location>
</feature>
<feature type="compositionally biased region" description="Acidic residues" evidence="3">
    <location>
        <begin position="667"/>
        <end position="678"/>
    </location>
</feature>
<feature type="domain" description="SH3" evidence="4">
    <location>
        <begin position="1"/>
        <end position="63"/>
    </location>
</feature>
<feature type="compositionally biased region" description="Basic and acidic residues" evidence="3">
    <location>
        <begin position="434"/>
        <end position="447"/>
    </location>
</feature>
<dbReference type="PANTHER" id="PTHR46026">
    <property type="entry name" value="RHO-TYPE GUANINE NUCLEOTIDE EXCHANGE FACTOR, ISOFORM F"/>
    <property type="match status" value="1"/>
</dbReference>
<dbReference type="SMART" id="SM00326">
    <property type="entry name" value="SH3"/>
    <property type="match status" value="1"/>
</dbReference>
<dbReference type="SUPFAM" id="SSF50044">
    <property type="entry name" value="SH3-domain"/>
    <property type="match status" value="1"/>
</dbReference>
<feature type="compositionally biased region" description="Low complexity" evidence="3">
    <location>
        <begin position="178"/>
        <end position="187"/>
    </location>
</feature>
<keyword evidence="6" id="KW-1185">Reference proteome</keyword>
<dbReference type="PANTHER" id="PTHR46026:SF1">
    <property type="entry name" value="RHO-TYPE GUANINE NUCLEOTIDE EXCHANGE FACTOR, ISOFORM F"/>
    <property type="match status" value="1"/>
</dbReference>